<evidence type="ECO:0000313" key="4">
    <source>
        <dbReference type="Proteomes" id="UP001597083"/>
    </source>
</evidence>
<reference evidence="4" key="1">
    <citation type="journal article" date="2019" name="Int. J. Syst. Evol. Microbiol.">
        <title>The Global Catalogue of Microorganisms (GCM) 10K type strain sequencing project: providing services to taxonomists for standard genome sequencing and annotation.</title>
        <authorList>
            <consortium name="The Broad Institute Genomics Platform"/>
            <consortium name="The Broad Institute Genome Sequencing Center for Infectious Disease"/>
            <person name="Wu L."/>
            <person name="Ma J."/>
        </authorList>
    </citation>
    <scope>NUCLEOTIDE SEQUENCE [LARGE SCALE GENOMIC DNA]</scope>
    <source>
        <strain evidence="4">JCM 31696</strain>
    </source>
</reference>
<dbReference type="InterPro" id="IPR025948">
    <property type="entry name" value="HTH-like_dom"/>
</dbReference>
<comment type="caution">
    <text evidence="3">The sequence shown here is derived from an EMBL/GenBank/DDBJ whole genome shotgun (WGS) entry which is preliminary data.</text>
</comment>
<dbReference type="Proteomes" id="UP001597083">
    <property type="component" value="Unassembled WGS sequence"/>
</dbReference>
<sequence>VWPNRSARSTPAPAHRTDRRGVHAELRDQGHRVNRKRVERVMREHRIPAGTCTTGAAHHHLRSVDLTGAGPAAARL</sequence>
<evidence type="ECO:0000256" key="1">
    <source>
        <dbReference type="SAM" id="MobiDB-lite"/>
    </source>
</evidence>
<keyword evidence="4" id="KW-1185">Reference proteome</keyword>
<dbReference type="EMBL" id="JBHTIR010003396">
    <property type="protein sequence ID" value="MFD0855135.1"/>
    <property type="molecule type" value="Genomic_DNA"/>
</dbReference>
<organism evidence="3 4">
    <name type="scientific">Actinomadura adrarensis</name>
    <dbReference type="NCBI Taxonomy" id="1819600"/>
    <lineage>
        <taxon>Bacteria</taxon>
        <taxon>Bacillati</taxon>
        <taxon>Actinomycetota</taxon>
        <taxon>Actinomycetes</taxon>
        <taxon>Streptosporangiales</taxon>
        <taxon>Thermomonosporaceae</taxon>
        <taxon>Actinomadura</taxon>
    </lineage>
</organism>
<gene>
    <name evidence="3" type="ORF">ACFQ07_23035</name>
</gene>
<accession>A0ABW3CMJ1</accession>
<feature type="region of interest" description="Disordered" evidence="1">
    <location>
        <begin position="1"/>
        <end position="30"/>
    </location>
</feature>
<feature type="compositionally biased region" description="Basic and acidic residues" evidence="1">
    <location>
        <begin position="15"/>
        <end position="30"/>
    </location>
</feature>
<feature type="non-terminal residue" evidence="3">
    <location>
        <position position="1"/>
    </location>
</feature>
<feature type="domain" description="HTH-like" evidence="2">
    <location>
        <begin position="20"/>
        <end position="47"/>
    </location>
</feature>
<evidence type="ECO:0000259" key="2">
    <source>
        <dbReference type="Pfam" id="PF13276"/>
    </source>
</evidence>
<evidence type="ECO:0000313" key="3">
    <source>
        <dbReference type="EMBL" id="MFD0855135.1"/>
    </source>
</evidence>
<proteinExistence type="predicted"/>
<protein>
    <submittedName>
        <fullName evidence="3">IS3 family transposase</fullName>
    </submittedName>
</protein>
<name>A0ABW3CMJ1_9ACTN</name>
<dbReference type="Pfam" id="PF13276">
    <property type="entry name" value="HTH_21"/>
    <property type="match status" value="1"/>
</dbReference>